<feature type="non-terminal residue" evidence="1">
    <location>
        <position position="1"/>
    </location>
</feature>
<reference evidence="1" key="1">
    <citation type="journal article" date="2014" name="Front. Microbiol.">
        <title>High frequency of phylogenetically diverse reductive dehalogenase-homologous genes in deep subseafloor sedimentary metagenomes.</title>
        <authorList>
            <person name="Kawai M."/>
            <person name="Futagami T."/>
            <person name="Toyoda A."/>
            <person name="Takaki Y."/>
            <person name="Nishi S."/>
            <person name="Hori S."/>
            <person name="Arai W."/>
            <person name="Tsubouchi T."/>
            <person name="Morono Y."/>
            <person name="Uchiyama I."/>
            <person name="Ito T."/>
            <person name="Fujiyama A."/>
            <person name="Inagaki F."/>
            <person name="Takami H."/>
        </authorList>
    </citation>
    <scope>NUCLEOTIDE SEQUENCE</scope>
    <source>
        <strain evidence="1">Expedition CK06-06</strain>
    </source>
</reference>
<proteinExistence type="predicted"/>
<dbReference type="AlphaFoldDB" id="X1CR78"/>
<dbReference type="EMBL" id="BART01037778">
    <property type="protein sequence ID" value="GAH10936.1"/>
    <property type="molecule type" value="Genomic_DNA"/>
</dbReference>
<gene>
    <name evidence="1" type="ORF">S01H4_63028</name>
</gene>
<accession>X1CR78</accession>
<sequence>STQSQFMPIAYTLPVSEKRLTYRYHILLVSSQVRPIADK</sequence>
<organism evidence="1">
    <name type="scientific">marine sediment metagenome</name>
    <dbReference type="NCBI Taxonomy" id="412755"/>
    <lineage>
        <taxon>unclassified sequences</taxon>
        <taxon>metagenomes</taxon>
        <taxon>ecological metagenomes</taxon>
    </lineage>
</organism>
<comment type="caution">
    <text evidence="1">The sequence shown here is derived from an EMBL/GenBank/DDBJ whole genome shotgun (WGS) entry which is preliminary data.</text>
</comment>
<evidence type="ECO:0000313" key="1">
    <source>
        <dbReference type="EMBL" id="GAH10936.1"/>
    </source>
</evidence>
<name>X1CR78_9ZZZZ</name>
<protein>
    <submittedName>
        <fullName evidence="1">Uncharacterized protein</fullName>
    </submittedName>
</protein>